<feature type="compositionally biased region" description="Polar residues" evidence="1">
    <location>
        <begin position="77"/>
        <end position="87"/>
    </location>
</feature>
<accession>H2ZMK1</accession>
<reference evidence="2" key="2">
    <citation type="submission" date="2025-08" db="UniProtKB">
        <authorList>
            <consortium name="Ensembl"/>
        </authorList>
    </citation>
    <scope>IDENTIFICATION</scope>
</reference>
<feature type="compositionally biased region" description="Basic and acidic residues" evidence="1">
    <location>
        <begin position="220"/>
        <end position="232"/>
    </location>
</feature>
<proteinExistence type="predicted"/>
<organism evidence="2 3">
    <name type="scientific">Ciona savignyi</name>
    <name type="common">Pacific transparent sea squirt</name>
    <dbReference type="NCBI Taxonomy" id="51511"/>
    <lineage>
        <taxon>Eukaryota</taxon>
        <taxon>Metazoa</taxon>
        <taxon>Chordata</taxon>
        <taxon>Tunicata</taxon>
        <taxon>Ascidiacea</taxon>
        <taxon>Phlebobranchia</taxon>
        <taxon>Cionidae</taxon>
        <taxon>Ciona</taxon>
    </lineage>
</organism>
<evidence type="ECO:0000313" key="2">
    <source>
        <dbReference type="Ensembl" id="ENSCSAVP00000018817.1"/>
    </source>
</evidence>
<evidence type="ECO:0000256" key="1">
    <source>
        <dbReference type="SAM" id="MobiDB-lite"/>
    </source>
</evidence>
<keyword evidence="3" id="KW-1185">Reference proteome</keyword>
<dbReference type="AlphaFoldDB" id="H2ZMK1"/>
<feature type="region of interest" description="Disordered" evidence="1">
    <location>
        <begin position="170"/>
        <end position="287"/>
    </location>
</feature>
<feature type="compositionally biased region" description="Basic and acidic residues" evidence="1">
    <location>
        <begin position="195"/>
        <end position="207"/>
    </location>
</feature>
<evidence type="ECO:0000313" key="3">
    <source>
        <dbReference type="Proteomes" id="UP000007875"/>
    </source>
</evidence>
<reference evidence="3" key="1">
    <citation type="submission" date="2003-08" db="EMBL/GenBank/DDBJ databases">
        <authorList>
            <person name="Birren B."/>
            <person name="Nusbaum C."/>
            <person name="Abebe A."/>
            <person name="Abouelleil A."/>
            <person name="Adekoya E."/>
            <person name="Ait-zahra M."/>
            <person name="Allen N."/>
            <person name="Allen T."/>
            <person name="An P."/>
            <person name="Anderson M."/>
            <person name="Anderson S."/>
            <person name="Arachchi H."/>
            <person name="Armbruster J."/>
            <person name="Bachantsang P."/>
            <person name="Baldwin J."/>
            <person name="Barry A."/>
            <person name="Bayul T."/>
            <person name="Blitshsteyn B."/>
            <person name="Bloom T."/>
            <person name="Blye J."/>
            <person name="Boguslavskiy L."/>
            <person name="Borowsky M."/>
            <person name="Boukhgalter B."/>
            <person name="Brunache A."/>
            <person name="Butler J."/>
            <person name="Calixte N."/>
            <person name="Calvo S."/>
            <person name="Camarata J."/>
            <person name="Campo K."/>
            <person name="Chang J."/>
            <person name="Cheshatsang Y."/>
            <person name="Citroen M."/>
            <person name="Collymore A."/>
            <person name="Considine T."/>
            <person name="Cook A."/>
            <person name="Cooke P."/>
            <person name="Corum B."/>
            <person name="Cuomo C."/>
            <person name="David R."/>
            <person name="Dawoe T."/>
            <person name="Degray S."/>
            <person name="Dodge S."/>
            <person name="Dooley K."/>
            <person name="Dorje P."/>
            <person name="Dorjee K."/>
            <person name="Dorris L."/>
            <person name="Duffey N."/>
            <person name="Dupes A."/>
            <person name="Elkins T."/>
            <person name="Engels R."/>
            <person name="Erickson J."/>
            <person name="Farina A."/>
            <person name="Faro S."/>
            <person name="Ferreira P."/>
            <person name="Fischer H."/>
            <person name="Fitzgerald M."/>
            <person name="Foley K."/>
            <person name="Gage D."/>
            <person name="Galagan J."/>
            <person name="Gearin G."/>
            <person name="Gnerre S."/>
            <person name="Gnirke A."/>
            <person name="Goyette A."/>
            <person name="Graham J."/>
            <person name="Grandbois E."/>
            <person name="Gyaltsen K."/>
            <person name="Hafez N."/>
            <person name="Hagopian D."/>
            <person name="Hagos B."/>
            <person name="Hall J."/>
            <person name="Hatcher B."/>
            <person name="Heller A."/>
            <person name="Higgins H."/>
            <person name="Honan T."/>
            <person name="Horn A."/>
            <person name="Houde N."/>
            <person name="Hughes L."/>
            <person name="Hulme W."/>
            <person name="Husby E."/>
            <person name="Iliev I."/>
            <person name="Jaffe D."/>
            <person name="Jones C."/>
            <person name="Kamal M."/>
            <person name="Kamat A."/>
            <person name="Kamvysselis M."/>
            <person name="Karlsson E."/>
            <person name="Kells C."/>
            <person name="Kieu A."/>
            <person name="Kisner P."/>
            <person name="Kodira C."/>
            <person name="Kulbokas E."/>
            <person name="Labutti K."/>
            <person name="Lama D."/>
            <person name="Landers T."/>
            <person name="Leger J."/>
            <person name="Levine S."/>
            <person name="Lewis D."/>
            <person name="Lewis T."/>
            <person name="Lindblad-toh K."/>
            <person name="Liu X."/>
            <person name="Lokyitsang T."/>
            <person name="Lokyitsang Y."/>
            <person name="Lucien O."/>
            <person name="Lui A."/>
            <person name="Ma L.J."/>
            <person name="Mabbitt R."/>
            <person name="Macdonald J."/>
            <person name="Maclean C."/>
            <person name="Major J."/>
            <person name="Manning J."/>
            <person name="Marabella R."/>
            <person name="Maru K."/>
            <person name="Matthews C."/>
            <person name="Mauceli E."/>
            <person name="Mccarthy M."/>
            <person name="Mcdonough S."/>
            <person name="Mcghee T."/>
            <person name="Meldrim J."/>
            <person name="Meneus L."/>
            <person name="Mesirov J."/>
            <person name="Mihalev A."/>
            <person name="Mihova T."/>
            <person name="Mikkelsen T."/>
            <person name="Mlenga V."/>
            <person name="Moru K."/>
            <person name="Mozes J."/>
            <person name="Mulrain L."/>
            <person name="Munson G."/>
            <person name="Naylor J."/>
            <person name="Newes C."/>
            <person name="Nguyen C."/>
            <person name="Nguyen N."/>
            <person name="Nguyen T."/>
            <person name="Nicol R."/>
            <person name="Nielsen C."/>
            <person name="Nizzari M."/>
            <person name="Norbu C."/>
            <person name="Norbu N."/>
            <person name="O'donnell P."/>
            <person name="Okoawo O."/>
            <person name="O'leary S."/>
            <person name="Omotosho B."/>
            <person name="O'neill K."/>
            <person name="Osman S."/>
            <person name="Parker S."/>
            <person name="Perrin D."/>
            <person name="Phunkhang P."/>
            <person name="Piqani B."/>
            <person name="Purcell S."/>
            <person name="Rachupka T."/>
            <person name="Ramasamy U."/>
            <person name="Rameau R."/>
            <person name="Ray V."/>
            <person name="Raymond C."/>
            <person name="Retta R."/>
            <person name="Richardson S."/>
            <person name="Rise C."/>
            <person name="Rodriguez J."/>
            <person name="Rogers J."/>
            <person name="Rogov P."/>
            <person name="Rutman M."/>
            <person name="Schupbach R."/>
            <person name="Seaman C."/>
            <person name="Settipalli S."/>
            <person name="Sharpe T."/>
            <person name="Sheridan J."/>
            <person name="Sherpa N."/>
            <person name="Shi J."/>
            <person name="Smirnov S."/>
            <person name="Smith C."/>
            <person name="Sougnez C."/>
            <person name="Spencer B."/>
            <person name="Stalker J."/>
            <person name="Stange-thomann N."/>
            <person name="Stavropoulos S."/>
            <person name="Stetson K."/>
            <person name="Stone C."/>
            <person name="Stone S."/>
            <person name="Stubbs M."/>
            <person name="Talamas J."/>
            <person name="Tchuinga P."/>
            <person name="Tenzing P."/>
            <person name="Tesfaye S."/>
            <person name="Theodore J."/>
            <person name="Thoulutsang Y."/>
            <person name="Topham K."/>
            <person name="Towey S."/>
            <person name="Tsamla T."/>
            <person name="Tsomo N."/>
            <person name="Vallee D."/>
            <person name="Vassiliev H."/>
            <person name="Venkataraman V."/>
            <person name="Vinson J."/>
            <person name="Vo A."/>
            <person name="Wade C."/>
            <person name="Wang S."/>
            <person name="Wangchuk T."/>
            <person name="Wangdi T."/>
            <person name="Whittaker C."/>
            <person name="Wilkinson J."/>
            <person name="Wu Y."/>
            <person name="Wyman D."/>
            <person name="Yadav S."/>
            <person name="Yang S."/>
            <person name="Yang X."/>
            <person name="Yeager S."/>
            <person name="Yee E."/>
            <person name="Young G."/>
            <person name="Zainoun J."/>
            <person name="Zembeck L."/>
            <person name="Zimmer A."/>
            <person name="Zody M."/>
            <person name="Lander E."/>
        </authorList>
    </citation>
    <scope>NUCLEOTIDE SEQUENCE [LARGE SCALE GENOMIC DNA]</scope>
</reference>
<dbReference type="HOGENOM" id="CLU_971577_0_0_1"/>
<dbReference type="Proteomes" id="UP000007875">
    <property type="component" value="Unassembled WGS sequence"/>
</dbReference>
<dbReference type="Ensembl" id="ENSCSAVT00000019023.1">
    <property type="protein sequence ID" value="ENSCSAVP00000018817.1"/>
    <property type="gene ID" value="ENSCSAVG00000011056.1"/>
</dbReference>
<reference evidence="2" key="3">
    <citation type="submission" date="2025-09" db="UniProtKB">
        <authorList>
            <consortium name="Ensembl"/>
        </authorList>
    </citation>
    <scope>IDENTIFICATION</scope>
</reference>
<feature type="compositionally biased region" description="Pro residues" evidence="1">
    <location>
        <begin position="176"/>
        <end position="186"/>
    </location>
</feature>
<feature type="region of interest" description="Disordered" evidence="1">
    <location>
        <begin position="120"/>
        <end position="142"/>
    </location>
</feature>
<name>H2ZMK1_CIOSA</name>
<sequence>QADTVPKPAAPDAANLTNILTHLLANPDTSQIQNLAGLLSNSQQNQLNDLLYQIKGNENVPSKEENKEEVEVIEETVFQQPSHNSQPPFLHHAHPSGQPPFLHSEPKKPAFNREVLDFDYSDDEKTPPATVSQNQRILPPATHNQRREFDPASIANLPTHDQLQQLSMNGALHNPLRPPPAPPSNHQPPYQTSHQPHEVERMRRLEAEQEQFNMQIEQMASEKRDPFRGPDAKRRRSRSRSRSRSRDRHRNRSHHSREKSHRSRRSRSRSRDRSRRSRRSRSHEKKK</sequence>
<feature type="region of interest" description="Disordered" evidence="1">
    <location>
        <begin position="77"/>
        <end position="107"/>
    </location>
</feature>
<protein>
    <submittedName>
        <fullName evidence="2">Uncharacterized protein</fullName>
    </submittedName>
</protein>
<feature type="compositionally biased region" description="Basic residues" evidence="1">
    <location>
        <begin position="233"/>
        <end position="287"/>
    </location>
</feature>